<keyword evidence="2" id="KW-1185">Reference proteome</keyword>
<proteinExistence type="predicted"/>
<evidence type="ECO:0000313" key="1">
    <source>
        <dbReference type="EMBL" id="KAI0042046.1"/>
    </source>
</evidence>
<dbReference type="EMBL" id="MU276087">
    <property type="protein sequence ID" value="KAI0042046.1"/>
    <property type="molecule type" value="Genomic_DNA"/>
</dbReference>
<protein>
    <submittedName>
        <fullName evidence="1">Uncharacterized protein</fullName>
    </submittedName>
</protein>
<dbReference type="Proteomes" id="UP000814033">
    <property type="component" value="Unassembled WGS sequence"/>
</dbReference>
<reference evidence="1" key="1">
    <citation type="submission" date="2021-02" db="EMBL/GenBank/DDBJ databases">
        <authorList>
            <consortium name="DOE Joint Genome Institute"/>
            <person name="Ahrendt S."/>
            <person name="Looney B.P."/>
            <person name="Miyauchi S."/>
            <person name="Morin E."/>
            <person name="Drula E."/>
            <person name="Courty P.E."/>
            <person name="Chicoki N."/>
            <person name="Fauchery L."/>
            <person name="Kohler A."/>
            <person name="Kuo A."/>
            <person name="Labutti K."/>
            <person name="Pangilinan J."/>
            <person name="Lipzen A."/>
            <person name="Riley R."/>
            <person name="Andreopoulos W."/>
            <person name="He G."/>
            <person name="Johnson J."/>
            <person name="Barry K.W."/>
            <person name="Grigoriev I.V."/>
            <person name="Nagy L."/>
            <person name="Hibbett D."/>
            <person name="Henrissat B."/>
            <person name="Matheny P.B."/>
            <person name="Labbe J."/>
            <person name="Martin F."/>
        </authorList>
    </citation>
    <scope>NUCLEOTIDE SEQUENCE</scope>
    <source>
        <strain evidence="1">FP105234-sp</strain>
    </source>
</reference>
<comment type="caution">
    <text evidence="1">The sequence shown here is derived from an EMBL/GenBank/DDBJ whole genome shotgun (WGS) entry which is preliminary data.</text>
</comment>
<evidence type="ECO:0000313" key="2">
    <source>
        <dbReference type="Proteomes" id="UP000814033"/>
    </source>
</evidence>
<reference evidence="1" key="2">
    <citation type="journal article" date="2022" name="New Phytol.">
        <title>Evolutionary transition to the ectomycorrhizal habit in the genomes of a hyperdiverse lineage of mushroom-forming fungi.</title>
        <authorList>
            <person name="Looney B."/>
            <person name="Miyauchi S."/>
            <person name="Morin E."/>
            <person name="Drula E."/>
            <person name="Courty P.E."/>
            <person name="Kohler A."/>
            <person name="Kuo A."/>
            <person name="LaButti K."/>
            <person name="Pangilinan J."/>
            <person name="Lipzen A."/>
            <person name="Riley R."/>
            <person name="Andreopoulos W."/>
            <person name="He G."/>
            <person name="Johnson J."/>
            <person name="Nolan M."/>
            <person name="Tritt A."/>
            <person name="Barry K.W."/>
            <person name="Grigoriev I.V."/>
            <person name="Nagy L.G."/>
            <person name="Hibbett D."/>
            <person name="Henrissat B."/>
            <person name="Matheny P.B."/>
            <person name="Labbe J."/>
            <person name="Martin F.M."/>
        </authorList>
    </citation>
    <scope>NUCLEOTIDE SEQUENCE</scope>
    <source>
        <strain evidence="1">FP105234-sp</strain>
    </source>
</reference>
<gene>
    <name evidence="1" type="ORF">FA95DRAFT_625912</name>
</gene>
<organism evidence="1 2">
    <name type="scientific">Auriscalpium vulgare</name>
    <dbReference type="NCBI Taxonomy" id="40419"/>
    <lineage>
        <taxon>Eukaryota</taxon>
        <taxon>Fungi</taxon>
        <taxon>Dikarya</taxon>
        <taxon>Basidiomycota</taxon>
        <taxon>Agaricomycotina</taxon>
        <taxon>Agaricomycetes</taxon>
        <taxon>Russulales</taxon>
        <taxon>Auriscalpiaceae</taxon>
        <taxon>Auriscalpium</taxon>
    </lineage>
</organism>
<name>A0ACB8REH6_9AGAM</name>
<accession>A0ACB8REH6</accession>
<sequence>MHTATEHKRKCVRCPRSSVPSVYIKIAANCTAAPAPHLTTRLGPSPSCRGCALSDSPDPNAALFSASTSPFCHHRHPCDGITDRLDTAAMECGERPAVRGRTWCHSHGPLAVASVSRRRRKGHNGTRCTVVPCTYIYINLSYLLATNIYGAPAPAGQRPDSGGLRHRRWKRADVFVYR</sequence>